<keyword evidence="7 10" id="KW-0472">Membrane</keyword>
<keyword evidence="5" id="KW-0552">Olfaction</keyword>
<proteinExistence type="evidence at transcript level"/>
<evidence type="ECO:0000256" key="5">
    <source>
        <dbReference type="ARBA" id="ARBA00022725"/>
    </source>
</evidence>
<keyword evidence="2" id="KW-1003">Cell membrane</keyword>
<protein>
    <submittedName>
        <fullName evidence="11">Odorant receptor</fullName>
    </submittedName>
</protein>
<dbReference type="EMBL" id="MG859460">
    <property type="protein sequence ID" value="AXM05288.1"/>
    <property type="molecule type" value="mRNA"/>
</dbReference>
<evidence type="ECO:0000256" key="10">
    <source>
        <dbReference type="SAM" id="Phobius"/>
    </source>
</evidence>
<feature type="transmembrane region" description="Helical" evidence="10">
    <location>
        <begin position="54"/>
        <end position="73"/>
    </location>
</feature>
<feature type="transmembrane region" description="Helical" evidence="10">
    <location>
        <begin position="20"/>
        <end position="42"/>
    </location>
</feature>
<dbReference type="Pfam" id="PF02949">
    <property type="entry name" value="7tm_6"/>
    <property type="match status" value="1"/>
</dbReference>
<dbReference type="InterPro" id="IPR004117">
    <property type="entry name" value="7tm6_olfct_rcpt"/>
</dbReference>
<evidence type="ECO:0000256" key="2">
    <source>
        <dbReference type="ARBA" id="ARBA00022475"/>
    </source>
</evidence>
<dbReference type="GO" id="GO:0004984">
    <property type="term" value="F:olfactory receptor activity"/>
    <property type="evidence" value="ECO:0007669"/>
    <property type="project" value="InterPro"/>
</dbReference>
<organism evidence="11">
    <name type="scientific">Campoletis chlorideae</name>
    <dbReference type="NCBI Taxonomy" id="219166"/>
    <lineage>
        <taxon>Eukaryota</taxon>
        <taxon>Metazoa</taxon>
        <taxon>Ecdysozoa</taxon>
        <taxon>Arthropoda</taxon>
        <taxon>Hexapoda</taxon>
        <taxon>Insecta</taxon>
        <taxon>Pterygota</taxon>
        <taxon>Neoptera</taxon>
        <taxon>Endopterygota</taxon>
        <taxon>Hymenoptera</taxon>
        <taxon>Apocrita</taxon>
        <taxon>Ichneumonoidea</taxon>
        <taxon>Ichneumonidae</taxon>
        <taxon>Campopleginae</taxon>
        <taxon>Dusona group</taxon>
        <taxon>Campoletis</taxon>
    </lineage>
</organism>
<evidence type="ECO:0000256" key="3">
    <source>
        <dbReference type="ARBA" id="ARBA00022606"/>
    </source>
</evidence>
<reference evidence="11" key="1">
    <citation type="journal article" date="2018" name="Insect Mol. Biol.">
        <title>An odorant receptor mediates the attractiveness of cis-jasmone to Campoletis chlorideae, the endoparasitoid of Helicoverpa armigera.</title>
        <authorList>
            <person name="Sun Y.L."/>
            <person name="Dong J.F."/>
            <person name="Ning C."/>
            <person name="Ding P.P."/>
            <person name="Huang L.Q."/>
            <person name="Sun J.G."/>
            <person name="Wang C.Z."/>
        </authorList>
    </citation>
    <scope>NUCLEOTIDE SEQUENCE</scope>
    <source>
        <strain evidence="11">CchlOR171</strain>
    </source>
</reference>
<comment type="subcellular location">
    <subcellularLocation>
        <location evidence="1">Cell membrane</location>
        <topology evidence="1">Multi-pass membrane protein</topology>
    </subcellularLocation>
</comment>
<dbReference type="GO" id="GO:0005549">
    <property type="term" value="F:odorant binding"/>
    <property type="evidence" value="ECO:0007669"/>
    <property type="project" value="InterPro"/>
</dbReference>
<evidence type="ECO:0000256" key="7">
    <source>
        <dbReference type="ARBA" id="ARBA00023136"/>
    </source>
</evidence>
<reference evidence="11" key="2">
    <citation type="submission" date="2018-01" db="EMBL/GenBank/DDBJ databases">
        <authorList>
            <person name="Gaut B.S."/>
            <person name="Morton B.R."/>
            <person name="Clegg M.T."/>
            <person name="Duvall M.R."/>
        </authorList>
    </citation>
    <scope>NUCLEOTIDE SEQUENCE</scope>
    <source>
        <strain evidence="11">CchlOR171</strain>
    </source>
</reference>
<keyword evidence="4 10" id="KW-0812">Transmembrane</keyword>
<dbReference type="GO" id="GO:0007165">
    <property type="term" value="P:signal transduction"/>
    <property type="evidence" value="ECO:0007669"/>
    <property type="project" value="UniProtKB-KW"/>
</dbReference>
<evidence type="ECO:0000256" key="6">
    <source>
        <dbReference type="ARBA" id="ARBA00022989"/>
    </source>
</evidence>
<keyword evidence="8 11" id="KW-0675">Receptor</keyword>
<dbReference type="AlphaFoldDB" id="A0A346D4B8"/>
<keyword evidence="3" id="KW-0716">Sensory transduction</keyword>
<keyword evidence="9" id="KW-0807">Transducer</keyword>
<dbReference type="GO" id="GO:0005886">
    <property type="term" value="C:plasma membrane"/>
    <property type="evidence" value="ECO:0007669"/>
    <property type="project" value="UniProtKB-SubCell"/>
</dbReference>
<evidence type="ECO:0000313" key="11">
    <source>
        <dbReference type="EMBL" id="AXM05288.1"/>
    </source>
</evidence>
<evidence type="ECO:0000256" key="9">
    <source>
        <dbReference type="ARBA" id="ARBA00023224"/>
    </source>
</evidence>
<accession>A0A346D4B8</accession>
<dbReference type="PANTHER" id="PTHR21137:SF35">
    <property type="entry name" value="ODORANT RECEPTOR 19A-RELATED"/>
    <property type="match status" value="1"/>
</dbReference>
<evidence type="ECO:0000256" key="4">
    <source>
        <dbReference type="ARBA" id="ARBA00022692"/>
    </source>
</evidence>
<evidence type="ECO:0000256" key="8">
    <source>
        <dbReference type="ARBA" id="ARBA00023170"/>
    </source>
</evidence>
<dbReference type="PANTHER" id="PTHR21137">
    <property type="entry name" value="ODORANT RECEPTOR"/>
    <property type="match status" value="1"/>
</dbReference>
<name>A0A346D4B8_9HYME</name>
<evidence type="ECO:0000256" key="1">
    <source>
        <dbReference type="ARBA" id="ARBA00004651"/>
    </source>
</evidence>
<keyword evidence="6 10" id="KW-1133">Transmembrane helix</keyword>
<sequence length="149" mass="17229">MKIQNIYFVFSTAKAIDDVFNVVLMEELVISTVLIGLTTYNVLSKSVMASMFEFFSFVTYSISMIGLIFVYCITGDFLIRESVNVNDAYYECRWYAMSLKYRKDMMICMAQTQKPLQLTAGRFYVFSLRRFGSVMKTAMAYISLLRTVV</sequence>